<evidence type="ECO:0000256" key="3">
    <source>
        <dbReference type="PROSITE-ProRule" id="PRU00339"/>
    </source>
</evidence>
<protein>
    <recommendedName>
        <fullName evidence="4">PPIase FKBP-type domain-containing protein</fullName>
    </recommendedName>
</protein>
<proteinExistence type="predicted"/>
<dbReference type="SUPFAM" id="SSF54534">
    <property type="entry name" value="FKBP-like"/>
    <property type="match status" value="1"/>
</dbReference>
<dbReference type="EMBL" id="JASJQH010007271">
    <property type="protein sequence ID" value="KAK9711591.1"/>
    <property type="molecule type" value="Genomic_DNA"/>
</dbReference>
<dbReference type="PROSITE" id="PS50005">
    <property type="entry name" value="TPR"/>
    <property type="match status" value="1"/>
</dbReference>
<dbReference type="SUPFAM" id="SSF48452">
    <property type="entry name" value="TPR-like"/>
    <property type="match status" value="1"/>
</dbReference>
<dbReference type="InterPro" id="IPR050754">
    <property type="entry name" value="FKBP4/5/8-like"/>
</dbReference>
<evidence type="ECO:0000313" key="6">
    <source>
        <dbReference type="Proteomes" id="UP001479436"/>
    </source>
</evidence>
<keyword evidence="1" id="KW-0677">Repeat</keyword>
<feature type="domain" description="PPIase FKBP-type" evidence="4">
    <location>
        <begin position="79"/>
        <end position="140"/>
    </location>
</feature>
<keyword evidence="2 3" id="KW-0802">TPR repeat</keyword>
<dbReference type="InterPro" id="IPR001179">
    <property type="entry name" value="PPIase_FKBP_dom"/>
</dbReference>
<feature type="repeat" description="TPR" evidence="3">
    <location>
        <begin position="206"/>
        <end position="239"/>
    </location>
</feature>
<reference evidence="5 6" key="1">
    <citation type="submission" date="2023-04" db="EMBL/GenBank/DDBJ databases">
        <title>Genome of Basidiobolus ranarum AG-B5.</title>
        <authorList>
            <person name="Stajich J.E."/>
            <person name="Carter-House D."/>
            <person name="Gryganskyi A."/>
        </authorList>
    </citation>
    <scope>NUCLEOTIDE SEQUENCE [LARGE SCALE GENOMIC DNA]</scope>
    <source>
        <strain evidence="5 6">AG-B5</strain>
    </source>
</reference>
<keyword evidence="6" id="KW-1185">Reference proteome</keyword>
<dbReference type="InterPro" id="IPR019734">
    <property type="entry name" value="TPR_rpt"/>
</dbReference>
<dbReference type="PANTHER" id="PTHR46512">
    <property type="entry name" value="PEPTIDYLPROLYL ISOMERASE"/>
    <property type="match status" value="1"/>
</dbReference>
<name>A0ABR2VZX2_9FUNG</name>
<dbReference type="Gene3D" id="3.10.50.40">
    <property type="match status" value="1"/>
</dbReference>
<evidence type="ECO:0000256" key="1">
    <source>
        <dbReference type="ARBA" id="ARBA00022737"/>
    </source>
</evidence>
<dbReference type="InterPro" id="IPR046357">
    <property type="entry name" value="PPIase_dom_sf"/>
</dbReference>
<gene>
    <name evidence="5" type="ORF">K7432_007725</name>
</gene>
<sequence length="360" mass="41997">MEQVTPDGGVVKLLLIAGSPLTDPSWPVGTKATIHFSVHALDRRQPINWKELEKDNTEGVKNRKDHVLTRKFVRDTKLDLGGKTYDLRIGKQFAVKGMELAVASMKLGERSKFWMTPQYCTGYGQLESLIRTEEDRELYQDQAKKENGEYQIHAGCSHGFTHRVQDLNDLVNCPLEFEIELLNVQYPGEFTKEVWEMNALEKIQEAPKLKEQGTLYYKQKEYKQAADFYFRAISMLDSMPIYIMNPEEVDVQLVKKLLILCRLNLAACELKMNNYDSVVYHCSQVIKEDKNNLKGRFRRGVAYLHQGELDLAEIDFEFLQEHELITQDVKPDFDRQMKNLKTKRRQIDTELRKNYQKLFC</sequence>
<dbReference type="Pfam" id="PF00254">
    <property type="entry name" value="FKBP_C"/>
    <property type="match status" value="1"/>
</dbReference>
<dbReference type="SMART" id="SM00028">
    <property type="entry name" value="TPR"/>
    <property type="match status" value="3"/>
</dbReference>
<organism evidence="5 6">
    <name type="scientific">Basidiobolus ranarum</name>
    <dbReference type="NCBI Taxonomy" id="34480"/>
    <lineage>
        <taxon>Eukaryota</taxon>
        <taxon>Fungi</taxon>
        <taxon>Fungi incertae sedis</taxon>
        <taxon>Zoopagomycota</taxon>
        <taxon>Entomophthoromycotina</taxon>
        <taxon>Basidiobolomycetes</taxon>
        <taxon>Basidiobolales</taxon>
        <taxon>Basidiobolaceae</taxon>
        <taxon>Basidiobolus</taxon>
    </lineage>
</organism>
<comment type="caution">
    <text evidence="5">The sequence shown here is derived from an EMBL/GenBank/DDBJ whole genome shotgun (WGS) entry which is preliminary data.</text>
</comment>
<evidence type="ECO:0000313" key="5">
    <source>
        <dbReference type="EMBL" id="KAK9711591.1"/>
    </source>
</evidence>
<accession>A0ABR2VZX2</accession>
<dbReference type="InterPro" id="IPR011990">
    <property type="entry name" value="TPR-like_helical_dom_sf"/>
</dbReference>
<dbReference type="Gene3D" id="1.25.40.10">
    <property type="entry name" value="Tetratricopeptide repeat domain"/>
    <property type="match status" value="1"/>
</dbReference>
<dbReference type="Proteomes" id="UP001479436">
    <property type="component" value="Unassembled WGS sequence"/>
</dbReference>
<evidence type="ECO:0000256" key="2">
    <source>
        <dbReference type="ARBA" id="ARBA00022803"/>
    </source>
</evidence>
<evidence type="ECO:0000259" key="4">
    <source>
        <dbReference type="Pfam" id="PF00254"/>
    </source>
</evidence>